<dbReference type="OrthoDB" id="9780326at2"/>
<keyword evidence="8" id="KW-1185">Reference proteome</keyword>
<gene>
    <name evidence="7" type="ORF">DCC81_15955</name>
</gene>
<dbReference type="Gene3D" id="1.10.10.10">
    <property type="entry name" value="Winged helix-like DNA-binding domain superfamily/Winged helix DNA-binding domain"/>
    <property type="match status" value="1"/>
</dbReference>
<dbReference type="GO" id="GO:0016987">
    <property type="term" value="F:sigma factor activity"/>
    <property type="evidence" value="ECO:0007669"/>
    <property type="project" value="UniProtKB-KW"/>
</dbReference>
<name>A0A2T7BJH3_9BACT</name>
<dbReference type="Gene3D" id="1.10.1740.10">
    <property type="match status" value="1"/>
</dbReference>
<evidence type="ECO:0000256" key="4">
    <source>
        <dbReference type="ARBA" id="ARBA00023163"/>
    </source>
</evidence>
<dbReference type="GO" id="GO:0006352">
    <property type="term" value="P:DNA-templated transcription initiation"/>
    <property type="evidence" value="ECO:0007669"/>
    <property type="project" value="InterPro"/>
</dbReference>
<keyword evidence="4" id="KW-0804">Transcription</keyword>
<dbReference type="Proteomes" id="UP000244450">
    <property type="component" value="Unassembled WGS sequence"/>
</dbReference>
<dbReference type="SUPFAM" id="SSF88946">
    <property type="entry name" value="Sigma2 domain of RNA polymerase sigma factors"/>
    <property type="match status" value="1"/>
</dbReference>
<evidence type="ECO:0000256" key="3">
    <source>
        <dbReference type="ARBA" id="ARBA00023082"/>
    </source>
</evidence>
<feature type="domain" description="RNA polymerase sigma-70 region 2" evidence="5">
    <location>
        <begin position="3"/>
        <end position="67"/>
    </location>
</feature>
<comment type="caution">
    <text evidence="7">The sequence shown here is derived from an EMBL/GenBank/DDBJ whole genome shotgun (WGS) entry which is preliminary data.</text>
</comment>
<dbReference type="InterPro" id="IPR039425">
    <property type="entry name" value="RNA_pol_sigma-70-like"/>
</dbReference>
<evidence type="ECO:0000259" key="5">
    <source>
        <dbReference type="Pfam" id="PF04542"/>
    </source>
</evidence>
<evidence type="ECO:0000313" key="8">
    <source>
        <dbReference type="Proteomes" id="UP000244450"/>
    </source>
</evidence>
<dbReference type="PANTHER" id="PTHR43133:SF45">
    <property type="entry name" value="RNA POLYMERASE ECF-TYPE SIGMA FACTOR"/>
    <property type="match status" value="1"/>
</dbReference>
<evidence type="ECO:0000313" key="7">
    <source>
        <dbReference type="EMBL" id="PUZ26437.1"/>
    </source>
</evidence>
<keyword evidence="3" id="KW-0731">Sigma factor</keyword>
<proteinExistence type="inferred from homology"/>
<accession>A0A2T7BJH3</accession>
<evidence type="ECO:0000256" key="1">
    <source>
        <dbReference type="ARBA" id="ARBA00010641"/>
    </source>
</evidence>
<dbReference type="InterPro" id="IPR007627">
    <property type="entry name" value="RNA_pol_sigma70_r2"/>
</dbReference>
<dbReference type="EMBL" id="QCYK01000002">
    <property type="protein sequence ID" value="PUZ26437.1"/>
    <property type="molecule type" value="Genomic_DNA"/>
</dbReference>
<dbReference type="GO" id="GO:0003677">
    <property type="term" value="F:DNA binding"/>
    <property type="evidence" value="ECO:0007669"/>
    <property type="project" value="InterPro"/>
</dbReference>
<reference evidence="7 8" key="1">
    <citation type="submission" date="2018-04" db="EMBL/GenBank/DDBJ databases">
        <title>Chitinophaga fuyangensis sp. nov., isolated from soil in a chemical factory.</title>
        <authorList>
            <person name="Chen K."/>
        </authorList>
    </citation>
    <scope>NUCLEOTIDE SEQUENCE [LARGE SCALE GENOMIC DNA]</scope>
    <source>
        <strain evidence="7 8">LY-1</strain>
    </source>
</reference>
<dbReference type="NCBIfam" id="TIGR02937">
    <property type="entry name" value="sigma70-ECF"/>
    <property type="match status" value="1"/>
</dbReference>
<dbReference type="PANTHER" id="PTHR43133">
    <property type="entry name" value="RNA POLYMERASE ECF-TYPE SIGMA FACTO"/>
    <property type="match status" value="1"/>
</dbReference>
<dbReference type="AlphaFoldDB" id="A0A2T7BJH3"/>
<dbReference type="InterPro" id="IPR014284">
    <property type="entry name" value="RNA_pol_sigma-70_dom"/>
</dbReference>
<organism evidence="7 8">
    <name type="scientific">Chitinophaga parva</name>
    <dbReference type="NCBI Taxonomy" id="2169414"/>
    <lineage>
        <taxon>Bacteria</taxon>
        <taxon>Pseudomonadati</taxon>
        <taxon>Bacteroidota</taxon>
        <taxon>Chitinophagia</taxon>
        <taxon>Chitinophagales</taxon>
        <taxon>Chitinophagaceae</taxon>
        <taxon>Chitinophaga</taxon>
    </lineage>
</organism>
<feature type="domain" description="RNA polymerase sigma factor 70 region 4 type 2" evidence="6">
    <location>
        <begin position="95"/>
        <end position="145"/>
    </location>
</feature>
<dbReference type="InterPro" id="IPR013325">
    <property type="entry name" value="RNA_pol_sigma_r2"/>
</dbReference>
<comment type="similarity">
    <text evidence="1">Belongs to the sigma-70 factor family. ECF subfamily.</text>
</comment>
<dbReference type="InterPro" id="IPR013324">
    <property type="entry name" value="RNA_pol_sigma_r3/r4-like"/>
</dbReference>
<protein>
    <submittedName>
        <fullName evidence="7">RNA polymerase subunit sigma-70</fullName>
    </submittedName>
</protein>
<evidence type="ECO:0000259" key="6">
    <source>
        <dbReference type="Pfam" id="PF08281"/>
    </source>
</evidence>
<evidence type="ECO:0000256" key="2">
    <source>
        <dbReference type="ARBA" id="ARBA00023015"/>
    </source>
</evidence>
<dbReference type="InterPro" id="IPR013249">
    <property type="entry name" value="RNA_pol_sigma70_r4_t2"/>
</dbReference>
<dbReference type="Pfam" id="PF08281">
    <property type="entry name" value="Sigma70_r4_2"/>
    <property type="match status" value="1"/>
</dbReference>
<dbReference type="InterPro" id="IPR036388">
    <property type="entry name" value="WH-like_DNA-bd_sf"/>
</dbReference>
<sequence length="159" mass="18095">MTTNQGLLLKVCNMYCSNPEDKEDLFQDIVLQLWRAYGSFNGGSRMSTWIYRVALNTAITRLRKTSKRERYEGLDEQVLEIAATDNKEENEQVLQMYAAIKKLSAVDRAITILYMDGHSYREIAGVMGLSESNVGFLLNKIRTKLKTIVNNGQYGTGRL</sequence>
<dbReference type="SUPFAM" id="SSF88659">
    <property type="entry name" value="Sigma3 and sigma4 domains of RNA polymerase sigma factors"/>
    <property type="match status" value="1"/>
</dbReference>
<keyword evidence="2" id="KW-0805">Transcription regulation</keyword>
<dbReference type="Pfam" id="PF04542">
    <property type="entry name" value="Sigma70_r2"/>
    <property type="match status" value="1"/>
</dbReference>